<reference evidence="7 8" key="1">
    <citation type="submission" date="2018-06" db="EMBL/GenBank/DDBJ databases">
        <title>Extensive metabolic versatility and redundancy in microbially diverse, dynamic hydrothermal sediments.</title>
        <authorList>
            <person name="Dombrowski N."/>
            <person name="Teske A."/>
            <person name="Baker B.J."/>
        </authorList>
    </citation>
    <scope>NUCLEOTIDE SEQUENCE [LARGE SCALE GENOMIC DNA]</scope>
    <source>
        <strain evidence="7">B9_G13</strain>
    </source>
</reference>
<dbReference type="InterPro" id="IPR018130">
    <property type="entry name" value="Ribosomal_uS2_CS"/>
</dbReference>
<evidence type="ECO:0000313" key="8">
    <source>
        <dbReference type="Proteomes" id="UP000277633"/>
    </source>
</evidence>
<proteinExistence type="inferred from homology"/>
<sequence>MVEKTLIPAKEYLQAGIHIGAKFKTEGMRRFIFKKRPDKLKVLDISTIDERIKVASKFLASFPAEKLVVVSQKEYGRVPASKFAEHIGAKAFTGRFVPGTFTNPESKRFIEPAVVLITDPNVDRQAVKEAAEQHVPIVALCSTDNKTEYIDLIIPCNNKGRKSLALVYWLLAREILKARESIKKDKEFSAKIDDFEFKAPALGK</sequence>
<comment type="similarity">
    <text evidence="1 5 6">Belongs to the universal ribosomal protein uS2 family.</text>
</comment>
<dbReference type="Proteomes" id="UP000277633">
    <property type="component" value="Unassembled WGS sequence"/>
</dbReference>
<dbReference type="SUPFAM" id="SSF52313">
    <property type="entry name" value="Ribosomal protein S2"/>
    <property type="match status" value="1"/>
</dbReference>
<keyword evidence="3 5" id="KW-0687">Ribonucleoprotein</keyword>
<dbReference type="FunFam" id="3.40.50.10490:FF:000030">
    <property type="entry name" value="30S ribosomal protein S2"/>
    <property type="match status" value="1"/>
</dbReference>
<dbReference type="NCBIfam" id="TIGR01012">
    <property type="entry name" value="uS2_euk_arch"/>
    <property type="match status" value="1"/>
</dbReference>
<comment type="caution">
    <text evidence="7">The sequence shown here is derived from an EMBL/GenBank/DDBJ whole genome shotgun (WGS) entry which is preliminary data.</text>
</comment>
<dbReference type="GO" id="GO:0003735">
    <property type="term" value="F:structural constituent of ribosome"/>
    <property type="evidence" value="ECO:0007669"/>
    <property type="project" value="InterPro"/>
</dbReference>
<dbReference type="GO" id="GO:0015935">
    <property type="term" value="C:small ribosomal subunit"/>
    <property type="evidence" value="ECO:0007669"/>
    <property type="project" value="InterPro"/>
</dbReference>
<gene>
    <name evidence="5" type="primary">rps2</name>
    <name evidence="7" type="ORF">DRO07_02285</name>
</gene>
<dbReference type="InterPro" id="IPR023591">
    <property type="entry name" value="Ribosomal_uS2_flav_dom_sf"/>
</dbReference>
<dbReference type="Gene3D" id="3.40.50.10490">
    <property type="entry name" value="Glucose-6-phosphate isomerase like protein, domain 1"/>
    <property type="match status" value="1"/>
</dbReference>
<dbReference type="Pfam" id="PF00318">
    <property type="entry name" value="Ribosomal_S2"/>
    <property type="match status" value="1"/>
</dbReference>
<evidence type="ECO:0000256" key="4">
    <source>
        <dbReference type="ARBA" id="ARBA00035256"/>
    </source>
</evidence>
<dbReference type="AlphaFoldDB" id="A0A497JFB1"/>
<dbReference type="HAMAP" id="MF_00291_A">
    <property type="entry name" value="Ribosomal_uS2_A"/>
    <property type="match status" value="1"/>
</dbReference>
<evidence type="ECO:0000256" key="5">
    <source>
        <dbReference type="HAMAP-Rule" id="MF_00291"/>
    </source>
</evidence>
<dbReference type="GO" id="GO:0006412">
    <property type="term" value="P:translation"/>
    <property type="evidence" value="ECO:0007669"/>
    <property type="project" value="UniProtKB-UniRule"/>
</dbReference>
<organism evidence="7 8">
    <name type="scientific">Candidatus Iainarchaeum sp</name>
    <dbReference type="NCBI Taxonomy" id="3101447"/>
    <lineage>
        <taxon>Archaea</taxon>
        <taxon>Candidatus Iainarchaeota</taxon>
        <taxon>Candidatus Iainarchaeia</taxon>
        <taxon>Candidatus Iainarchaeales</taxon>
        <taxon>Candidatus Iainarchaeaceae</taxon>
        <taxon>Candidatus Iainarchaeum</taxon>
    </lineage>
</organism>
<evidence type="ECO:0000256" key="1">
    <source>
        <dbReference type="ARBA" id="ARBA00006242"/>
    </source>
</evidence>
<dbReference type="PRINTS" id="PR00395">
    <property type="entry name" value="RIBOSOMALS2"/>
</dbReference>
<dbReference type="EMBL" id="QMWO01000076">
    <property type="protein sequence ID" value="RLG69472.1"/>
    <property type="molecule type" value="Genomic_DNA"/>
</dbReference>
<evidence type="ECO:0000256" key="3">
    <source>
        <dbReference type="ARBA" id="ARBA00023274"/>
    </source>
</evidence>
<dbReference type="InterPro" id="IPR001865">
    <property type="entry name" value="Ribosomal_uS2"/>
</dbReference>
<protein>
    <recommendedName>
        <fullName evidence="4 5">Small ribosomal subunit protein uS2</fullName>
    </recommendedName>
</protein>
<keyword evidence="2 5" id="KW-0689">Ribosomal protein</keyword>
<evidence type="ECO:0000256" key="2">
    <source>
        <dbReference type="ARBA" id="ARBA00022980"/>
    </source>
</evidence>
<dbReference type="InterPro" id="IPR023454">
    <property type="entry name" value="Ribosomal_uS2_arc"/>
</dbReference>
<dbReference type="PROSITE" id="PS00963">
    <property type="entry name" value="RIBOSOMAL_S2_2"/>
    <property type="match status" value="1"/>
</dbReference>
<dbReference type="PANTHER" id="PTHR11489">
    <property type="entry name" value="40S RIBOSOMAL PROTEIN SA"/>
    <property type="match status" value="1"/>
</dbReference>
<dbReference type="InterPro" id="IPR005707">
    <property type="entry name" value="Ribosomal_uS2_euk/arc"/>
</dbReference>
<evidence type="ECO:0000256" key="6">
    <source>
        <dbReference type="RuleBase" id="RU003631"/>
    </source>
</evidence>
<accession>A0A497JFB1</accession>
<name>A0A497JFB1_9ARCH</name>
<evidence type="ECO:0000313" key="7">
    <source>
        <dbReference type="EMBL" id="RLG69472.1"/>
    </source>
</evidence>